<evidence type="ECO:0000313" key="7">
    <source>
        <dbReference type="Proteomes" id="UP001209317"/>
    </source>
</evidence>
<dbReference type="InterPro" id="IPR015943">
    <property type="entry name" value="WD40/YVTN_repeat-like_dom_sf"/>
</dbReference>
<keyword evidence="7" id="KW-1185">Reference proteome</keyword>
<gene>
    <name evidence="6" type="ORF">OD355_04015</name>
</gene>
<dbReference type="Pfam" id="PF00512">
    <property type="entry name" value="HisKA"/>
    <property type="match status" value="1"/>
</dbReference>
<dbReference type="SMART" id="SM00388">
    <property type="entry name" value="HisKA"/>
    <property type="match status" value="1"/>
</dbReference>
<dbReference type="GO" id="GO:0005524">
    <property type="term" value="F:ATP binding"/>
    <property type="evidence" value="ECO:0007669"/>
    <property type="project" value="UniProtKB-KW"/>
</dbReference>
<keyword evidence="6" id="KW-0067">ATP-binding</keyword>
<dbReference type="InterPro" id="IPR011110">
    <property type="entry name" value="Reg_prop"/>
</dbReference>
<dbReference type="InterPro" id="IPR003661">
    <property type="entry name" value="HisK_dim/P_dom"/>
</dbReference>
<dbReference type="Proteomes" id="UP001209317">
    <property type="component" value="Unassembled WGS sequence"/>
</dbReference>
<protein>
    <recommendedName>
        <fullName evidence="2">histidine kinase</fullName>
        <ecNumber evidence="2">2.7.13.3</ecNumber>
    </recommendedName>
</protein>
<reference evidence="6" key="1">
    <citation type="submission" date="2022-10" db="EMBL/GenBank/DDBJ databases">
        <authorList>
            <person name="Kim H.S."/>
            <person name="Kim J.-S."/>
            <person name="Suh M.K."/>
            <person name="Eom M.K."/>
            <person name="Lee J.-S."/>
        </authorList>
    </citation>
    <scope>NUCLEOTIDE SEQUENCE</scope>
    <source>
        <strain evidence="6">LIP-5</strain>
    </source>
</reference>
<keyword evidence="3" id="KW-0597">Phosphoprotein</keyword>
<dbReference type="EMBL" id="JAOTPL010000004">
    <property type="protein sequence ID" value="MCU7693680.1"/>
    <property type="molecule type" value="Genomic_DNA"/>
</dbReference>
<dbReference type="InterPro" id="IPR005467">
    <property type="entry name" value="His_kinase_dom"/>
</dbReference>
<dbReference type="RefSeq" id="WP_263037168.1">
    <property type="nucleotide sequence ID" value="NZ_JAOTPL010000004.1"/>
</dbReference>
<dbReference type="PRINTS" id="PR00344">
    <property type="entry name" value="BCTRLSENSOR"/>
</dbReference>
<comment type="catalytic activity">
    <reaction evidence="1">
        <text>ATP + protein L-histidine = ADP + protein N-phospho-L-histidine.</text>
        <dbReference type="EC" id="2.7.13.3"/>
    </reaction>
</comment>
<dbReference type="SUPFAM" id="SSF63829">
    <property type="entry name" value="Calcium-dependent phosphotriesterase"/>
    <property type="match status" value="3"/>
</dbReference>
<evidence type="ECO:0000256" key="1">
    <source>
        <dbReference type="ARBA" id="ARBA00000085"/>
    </source>
</evidence>
<dbReference type="SUPFAM" id="SSF55874">
    <property type="entry name" value="ATPase domain of HSP90 chaperone/DNA topoisomerase II/histidine kinase"/>
    <property type="match status" value="1"/>
</dbReference>
<dbReference type="SMART" id="SM00387">
    <property type="entry name" value="HATPase_c"/>
    <property type="match status" value="1"/>
</dbReference>
<dbReference type="InterPro" id="IPR011123">
    <property type="entry name" value="Y_Y_Y"/>
</dbReference>
<feature type="domain" description="Histidine kinase" evidence="5">
    <location>
        <begin position="789"/>
        <end position="1003"/>
    </location>
</feature>
<dbReference type="InterPro" id="IPR036097">
    <property type="entry name" value="HisK_dim/P_sf"/>
</dbReference>
<evidence type="ECO:0000256" key="4">
    <source>
        <dbReference type="SAM" id="Phobius"/>
    </source>
</evidence>
<dbReference type="FunFam" id="2.60.40.10:FF:000791">
    <property type="entry name" value="Two-component system sensor histidine kinase/response regulator"/>
    <property type="match status" value="1"/>
</dbReference>
<feature type="transmembrane region" description="Helical" evidence="4">
    <location>
        <begin position="740"/>
        <end position="760"/>
    </location>
</feature>
<dbReference type="Pfam" id="PF07495">
    <property type="entry name" value="Y_Y_Y"/>
    <property type="match status" value="1"/>
</dbReference>
<comment type="caution">
    <text evidence="6">The sequence shown here is derived from an EMBL/GenBank/DDBJ whole genome shotgun (WGS) entry which is preliminary data.</text>
</comment>
<dbReference type="Gene3D" id="2.60.40.10">
    <property type="entry name" value="Immunoglobulins"/>
    <property type="match status" value="1"/>
</dbReference>
<dbReference type="FunFam" id="1.10.287.130:FF:000045">
    <property type="entry name" value="Two-component system sensor histidine kinase/response regulator"/>
    <property type="match status" value="1"/>
</dbReference>
<evidence type="ECO:0000256" key="2">
    <source>
        <dbReference type="ARBA" id="ARBA00012438"/>
    </source>
</evidence>
<dbReference type="InterPro" id="IPR036890">
    <property type="entry name" value="HATPase_C_sf"/>
</dbReference>
<dbReference type="InterPro" id="IPR004358">
    <property type="entry name" value="Sig_transdc_His_kin-like_C"/>
</dbReference>
<dbReference type="PANTHER" id="PTHR43547">
    <property type="entry name" value="TWO-COMPONENT HISTIDINE KINASE"/>
    <property type="match status" value="1"/>
</dbReference>
<accession>A0AAE3IMC5</accession>
<keyword evidence="6" id="KW-0547">Nucleotide-binding</keyword>
<evidence type="ECO:0000256" key="3">
    <source>
        <dbReference type="ARBA" id="ARBA00022553"/>
    </source>
</evidence>
<sequence>MKDGLSNNTAMCLLQDSKGFVWIGTKDMVNRYDGTKFKTFALEPFLTSSIRHLYEDSKKILWVGTENGLYAYNENKETFNLVKETVNTNIFSITEDLHDNNILFIADFSLFKIKNNVVNKIDLKTPLTTLCSFDKHTVWIGNTNSKLIKYNFIDNSAEQYDLTHNGIINNGMWIEKLYKLNDSILLAGTTAHGAKAFNTKTKKSTDIISKSTNGKNLYIRDFLKVSDEEIWIATENGIYILYPKTNNYINLVKNYNDPFSISDNAVYGLIKDKEGGIWASTYFGGVNYFPKPYNKFEKFFPKQRENSVSGNAVREIVKDYNGNLWIGTEDNGLNKFDPKTNKFTHYRSGKNGISSSNIHGLVVVDNELWIGTFDQGLDVMDLHSEKIIRHYQYGPGKNDLKSNFVHSLAKTKNKKIIVATTNAIFTYNKDNNNFDIIPHMPVDIFYSSLLVDSTGKIWSGTFNNGLYTIDMENKVVNRVRFPLNNKDDILIEKRITDIYQDSESNIWIATESCLYKYYPAKKVFKEYSTRSGLPANLIYSVKEDNNKVMWISTSKGLASLGLADNSIKIYNRNNDLLYEQFNYKSSFKDDNGDMYFGGIKGMIRFNPENFMIDTFNPPLYITGFQISNKEVGIGNEENAKLKKSIILTDNITLKHDESTFSIDFAALEFSSSENIQYAYMLEGLDKEWTYLDENRRVYYTNLPAGVYNFKVKSTNSNGIWSNNERRLQLNILPPFWKSNFAYLIYTLLVAGSLYLVYTFYREKNLQKMAILNIQREKELYQSKIDFFTQVAHEIRTPLTLIKGPLEKIMKKRNIPDDVGKYIVIMDRNTQRLLSLTNELLNFREIETNKFSLTFTKLNITDIVLSVIERYQDAIDQKDIMLKRNIPDKDIFAFADQEALIKIISNLLNNALKYGESLIVVSLNHSDKKNEVYISVSNDGKKIPAELKDRIFEPFFRTKNTKETGSGIGLTLARSLAELHNGSLNFINLRENLNTFELIIPDHINKEKES</sequence>
<dbReference type="Gene3D" id="1.10.287.130">
    <property type="match status" value="1"/>
</dbReference>
<dbReference type="GO" id="GO:0000155">
    <property type="term" value="F:phosphorelay sensor kinase activity"/>
    <property type="evidence" value="ECO:0007669"/>
    <property type="project" value="InterPro"/>
</dbReference>
<proteinExistence type="predicted"/>
<dbReference type="Pfam" id="PF02518">
    <property type="entry name" value="HATPase_c"/>
    <property type="match status" value="1"/>
</dbReference>
<evidence type="ECO:0000313" key="6">
    <source>
        <dbReference type="EMBL" id="MCU7693680.1"/>
    </source>
</evidence>
<organism evidence="6 7">
    <name type="scientific">Haoranjiania flava</name>
    <dbReference type="NCBI Taxonomy" id="1856322"/>
    <lineage>
        <taxon>Bacteria</taxon>
        <taxon>Pseudomonadati</taxon>
        <taxon>Bacteroidota</taxon>
        <taxon>Chitinophagia</taxon>
        <taxon>Chitinophagales</taxon>
        <taxon>Chitinophagaceae</taxon>
        <taxon>Haoranjiania</taxon>
    </lineage>
</organism>
<dbReference type="Gene3D" id="2.130.10.10">
    <property type="entry name" value="YVTN repeat-like/Quinoprotein amine dehydrogenase"/>
    <property type="match status" value="2"/>
</dbReference>
<dbReference type="InterPro" id="IPR013783">
    <property type="entry name" value="Ig-like_fold"/>
</dbReference>
<keyword evidence="4" id="KW-1133">Transmembrane helix</keyword>
<dbReference type="EC" id="2.7.13.3" evidence="2"/>
<evidence type="ECO:0000259" key="5">
    <source>
        <dbReference type="PROSITE" id="PS50109"/>
    </source>
</evidence>
<dbReference type="Pfam" id="PF07494">
    <property type="entry name" value="Reg_prop"/>
    <property type="match status" value="5"/>
</dbReference>
<keyword evidence="4" id="KW-0812">Transmembrane</keyword>
<dbReference type="PANTHER" id="PTHR43547:SF2">
    <property type="entry name" value="HYBRID SIGNAL TRANSDUCTION HISTIDINE KINASE C"/>
    <property type="match status" value="1"/>
</dbReference>
<dbReference type="SUPFAM" id="SSF47384">
    <property type="entry name" value="Homodimeric domain of signal transducing histidine kinase"/>
    <property type="match status" value="1"/>
</dbReference>
<dbReference type="CDD" id="cd00082">
    <property type="entry name" value="HisKA"/>
    <property type="match status" value="1"/>
</dbReference>
<name>A0AAE3IMC5_9BACT</name>
<keyword evidence="4" id="KW-0472">Membrane</keyword>
<dbReference type="PROSITE" id="PS50109">
    <property type="entry name" value="HIS_KIN"/>
    <property type="match status" value="1"/>
</dbReference>
<dbReference type="AlphaFoldDB" id="A0AAE3IMC5"/>
<dbReference type="InterPro" id="IPR003594">
    <property type="entry name" value="HATPase_dom"/>
</dbReference>
<dbReference type="Gene3D" id="3.30.565.10">
    <property type="entry name" value="Histidine kinase-like ATPase, C-terminal domain"/>
    <property type="match status" value="1"/>
</dbReference>